<protein>
    <submittedName>
        <fullName evidence="1">DUF3445 domain-containing protein</fullName>
    </submittedName>
</protein>
<name>A0A842I935_9RHOB</name>
<dbReference type="EMBL" id="JACLQD010000002">
    <property type="protein sequence ID" value="MBC2835877.1"/>
    <property type="molecule type" value="Genomic_DNA"/>
</dbReference>
<gene>
    <name evidence="1" type="ORF">H7F16_10215</name>
</gene>
<dbReference type="InterPro" id="IPR021848">
    <property type="entry name" value="HODM_asu-like"/>
</dbReference>
<dbReference type="Pfam" id="PF11927">
    <property type="entry name" value="HODM_asu-like"/>
    <property type="match status" value="1"/>
</dbReference>
<organism evidence="1 2">
    <name type="scientific">Paragemmobacter straminiformis</name>
    <dbReference type="NCBI Taxonomy" id="2045119"/>
    <lineage>
        <taxon>Bacteria</taxon>
        <taxon>Pseudomonadati</taxon>
        <taxon>Pseudomonadota</taxon>
        <taxon>Alphaproteobacteria</taxon>
        <taxon>Rhodobacterales</taxon>
        <taxon>Paracoccaceae</taxon>
        <taxon>Paragemmobacter</taxon>
    </lineage>
</organism>
<keyword evidence="2" id="KW-1185">Reference proteome</keyword>
<evidence type="ECO:0000313" key="2">
    <source>
        <dbReference type="Proteomes" id="UP000555411"/>
    </source>
</evidence>
<evidence type="ECO:0000313" key="1">
    <source>
        <dbReference type="EMBL" id="MBC2835877.1"/>
    </source>
</evidence>
<dbReference type="AlphaFoldDB" id="A0A842I935"/>
<dbReference type="Proteomes" id="UP000555411">
    <property type="component" value="Unassembled WGS sequence"/>
</dbReference>
<comment type="caution">
    <text evidence="1">The sequence shown here is derived from an EMBL/GenBank/DDBJ whole genome shotgun (WGS) entry which is preliminary data.</text>
</comment>
<sequence length="260" mass="28795">MTAPILQQRLPFAPWMEGRTWRLPGIVPLGDGNWVLRDEAFAGQMAERDRLIAGRLPLVHDLLPEGRDAVDELYRAVLGKIAGDAGYRVGLSEVARPDGVVVPLDPARPLVTLGRLVQEDLCLMQARGDEHVLTGAILCFPASWTLAQKIGKPLTGIHVPVPHYDDGMAKRVQRLFDAIRVEQPLMRFNALIYDDPVLHQPRIEGAARPRPVEKIYLRSERQCLMRLPETGAVVFSIHTYVVRIASLSVAEREGLAAAGL</sequence>
<accession>A0A842I935</accession>
<proteinExistence type="predicted"/>
<reference evidence="1 2" key="1">
    <citation type="journal article" date="2017" name="Int. J. Syst. Evol. Microbiol.">
        <title>Gemmobacter straminiformis sp. nov., isolated from an artificial fountain.</title>
        <authorList>
            <person name="Kang J.Y."/>
            <person name="Kim M.J."/>
            <person name="Chun J."/>
            <person name="Son K.P."/>
            <person name="Jahng K.Y."/>
        </authorList>
    </citation>
    <scope>NUCLEOTIDE SEQUENCE [LARGE SCALE GENOMIC DNA]</scope>
    <source>
        <strain evidence="1 2">CAM-8</strain>
    </source>
</reference>
<dbReference type="RefSeq" id="WP_185797448.1">
    <property type="nucleotide sequence ID" value="NZ_JACLQD010000002.1"/>
</dbReference>